<evidence type="ECO:0000256" key="1">
    <source>
        <dbReference type="SAM" id="Phobius"/>
    </source>
</evidence>
<gene>
    <name evidence="2" type="ORF">FN960_15565</name>
</gene>
<accession>A0A553ZW88</accession>
<evidence type="ECO:0000313" key="3">
    <source>
        <dbReference type="Proteomes" id="UP000318521"/>
    </source>
</evidence>
<evidence type="ECO:0000313" key="2">
    <source>
        <dbReference type="EMBL" id="TSB45586.1"/>
    </source>
</evidence>
<protein>
    <submittedName>
        <fullName evidence="2">Uncharacterized protein</fullName>
    </submittedName>
</protein>
<keyword evidence="1" id="KW-0472">Membrane</keyword>
<organism evidence="2 3">
    <name type="scientific">Alkalicoccobacillus porphyridii</name>
    <dbReference type="NCBI Taxonomy" id="2597270"/>
    <lineage>
        <taxon>Bacteria</taxon>
        <taxon>Bacillati</taxon>
        <taxon>Bacillota</taxon>
        <taxon>Bacilli</taxon>
        <taxon>Bacillales</taxon>
        <taxon>Bacillaceae</taxon>
        <taxon>Alkalicoccobacillus</taxon>
    </lineage>
</organism>
<comment type="caution">
    <text evidence="2">The sequence shown here is derived from an EMBL/GenBank/DDBJ whole genome shotgun (WGS) entry which is preliminary data.</text>
</comment>
<keyword evidence="3" id="KW-1185">Reference proteome</keyword>
<keyword evidence="1" id="KW-0812">Transmembrane</keyword>
<feature type="transmembrane region" description="Helical" evidence="1">
    <location>
        <begin position="5"/>
        <end position="26"/>
    </location>
</feature>
<dbReference type="RefSeq" id="WP_143849775.1">
    <property type="nucleotide sequence ID" value="NZ_VLXZ01000010.1"/>
</dbReference>
<reference evidence="2 3" key="1">
    <citation type="submission" date="2019-07" db="EMBL/GenBank/DDBJ databases">
        <authorList>
            <person name="Park Y.J."/>
            <person name="Jeong S.E."/>
            <person name="Jung H.S."/>
        </authorList>
    </citation>
    <scope>NUCLEOTIDE SEQUENCE [LARGE SCALE GENOMIC DNA]</scope>
    <source>
        <strain evidence="3">P16(2019)</strain>
    </source>
</reference>
<name>A0A553ZW88_9BACI</name>
<proteinExistence type="predicted"/>
<feature type="transmembrane region" description="Helical" evidence="1">
    <location>
        <begin position="32"/>
        <end position="55"/>
    </location>
</feature>
<dbReference type="Proteomes" id="UP000318521">
    <property type="component" value="Unassembled WGS sequence"/>
</dbReference>
<keyword evidence="1" id="KW-1133">Transmembrane helix</keyword>
<sequence>MLNLLVKATAFIVTAYLLFKMTQFFYNQFLGVSFLVSVSFLFIIPIIIFISAFAASRVHIN</sequence>
<dbReference type="EMBL" id="VLXZ01000010">
    <property type="protein sequence ID" value="TSB45586.1"/>
    <property type="molecule type" value="Genomic_DNA"/>
</dbReference>
<dbReference type="AlphaFoldDB" id="A0A553ZW88"/>